<evidence type="ECO:0000313" key="2">
    <source>
        <dbReference type="Proteomes" id="UP000186698"/>
    </source>
</evidence>
<feature type="region of interest" description="Disordered" evidence="1">
    <location>
        <begin position="75"/>
        <end position="98"/>
    </location>
</feature>
<gene>
    <name evidence="3" type="primary">LOC108698184</name>
</gene>
<dbReference type="AlphaFoldDB" id="A0A8J1LH12"/>
<accession>A0A8J1LH12</accession>
<organism evidence="2 3">
    <name type="scientific">Xenopus laevis</name>
    <name type="common">African clawed frog</name>
    <dbReference type="NCBI Taxonomy" id="8355"/>
    <lineage>
        <taxon>Eukaryota</taxon>
        <taxon>Metazoa</taxon>
        <taxon>Chordata</taxon>
        <taxon>Craniata</taxon>
        <taxon>Vertebrata</taxon>
        <taxon>Euteleostomi</taxon>
        <taxon>Amphibia</taxon>
        <taxon>Batrachia</taxon>
        <taxon>Anura</taxon>
        <taxon>Pipoidea</taxon>
        <taxon>Pipidae</taxon>
        <taxon>Xenopodinae</taxon>
        <taxon>Xenopus</taxon>
        <taxon>Xenopus</taxon>
    </lineage>
</organism>
<dbReference type="KEGG" id="xla:108698184"/>
<sequence>MEVAESAGDVVYNPATVCSTRSNKSISEVSYHKGVVIIISHNLTWKRRNMEEILVEREQRLVGVDSVEILLRSSGESAVAQDGDKTRETEPADNPILS</sequence>
<evidence type="ECO:0000256" key="1">
    <source>
        <dbReference type="SAM" id="MobiDB-lite"/>
    </source>
</evidence>
<dbReference type="GeneID" id="108698184"/>
<dbReference type="Proteomes" id="UP000186698">
    <property type="component" value="Chromosome 8L"/>
</dbReference>
<name>A0A8J1LH12_XENLA</name>
<evidence type="ECO:0000313" key="3">
    <source>
        <dbReference type="RefSeq" id="XP_041428848.1"/>
    </source>
</evidence>
<keyword evidence="2" id="KW-1185">Reference proteome</keyword>
<protein>
    <submittedName>
        <fullName evidence="3">DNL-type zinc finger protein-like</fullName>
    </submittedName>
</protein>
<dbReference type="RefSeq" id="XP_041428848.1">
    <property type="nucleotide sequence ID" value="XM_041572914.1"/>
</dbReference>
<reference evidence="3" key="1">
    <citation type="submission" date="2025-08" db="UniProtKB">
        <authorList>
            <consortium name="RefSeq"/>
        </authorList>
    </citation>
    <scope>IDENTIFICATION</scope>
    <source>
        <strain evidence="3">J_2021</strain>
        <tissue evidence="3">Erythrocytes</tissue>
    </source>
</reference>
<proteinExistence type="predicted"/>